<dbReference type="Gene3D" id="3.90.660.20">
    <property type="entry name" value="Protoporphyrinogen oxidase, mitochondrial, domain 2"/>
    <property type="match status" value="1"/>
</dbReference>
<comment type="caution">
    <text evidence="14">The sequence shown here is derived from an EMBL/GenBank/DDBJ whole genome shotgun (WGS) entry which is preliminary data.</text>
</comment>
<dbReference type="EMBL" id="JBFSHR010000006">
    <property type="protein sequence ID" value="MEX6428795.1"/>
    <property type="molecule type" value="Genomic_DNA"/>
</dbReference>
<dbReference type="PANTHER" id="PTHR42923:SF3">
    <property type="entry name" value="PROTOPORPHYRINOGEN OXIDASE"/>
    <property type="match status" value="1"/>
</dbReference>
<sequence length="458" mass="48665">MTKDSHSIDVVIIGGGIAGLTVAHELIRSRAGITVTLLEAGAAPGGKIQSANILGNHPIDVGPDALLTASGAVRKLCEELGLADALAYPTNGTTGIYHRGSICAVPPGLISGVPVSPVSLARSPMLSLHGMLRASGDLVLPRKEFTAASTVADMVISRVGAEVLTNFVEPLIGGMYAGDTRYLSAKYATPPLFQALQQHRSLLMGLRRRPRTTSRGGLGTFAPGGLTTLVDALTSAISPVADLRTATPARSLHRSPAGWVVNSDDDSWSSRHVVVALPAPQASQLLFPTFVHQAELLRSVEYASVITVTLALPPQPHRRSAIPGCVVPRSDEHLITALTCISDRWEHHRLPDAYLVRCSLGRHGDERAWLMTDEEIIQRVRTDVTSILRIDASTGDAVLKRWENALPQYGPQHGAMLESLGEIEADNVSLVGAAYRGVGIASCIEHGKATAERILGRL</sequence>
<dbReference type="InterPro" id="IPR036188">
    <property type="entry name" value="FAD/NAD-bd_sf"/>
</dbReference>
<keyword evidence="9 12" id="KW-0274">FAD</keyword>
<gene>
    <name evidence="14" type="primary">hemG</name>
    <name evidence="14" type="ORF">AB6A68_02935</name>
</gene>
<evidence type="ECO:0000256" key="9">
    <source>
        <dbReference type="ARBA" id="ARBA00022827"/>
    </source>
</evidence>
<reference evidence="14 15" key="1">
    <citation type="submission" date="2024-07" db="EMBL/GenBank/DDBJ databases">
        <title>Draft Genome Sequence of Ferrimicrobium acidiphilum Strain YE2023, Isolated from a Pulp of Bioleach Reactor.</title>
        <authorList>
            <person name="Elkina Y.A."/>
            <person name="Bulaeva A.G."/>
            <person name="Beletsky A.V."/>
            <person name="Mardanov A.V."/>
        </authorList>
    </citation>
    <scope>NUCLEOTIDE SEQUENCE [LARGE SCALE GENOMIC DNA]</scope>
    <source>
        <strain evidence="14 15">YE2023</strain>
    </source>
</reference>
<dbReference type="SUPFAM" id="SSF54373">
    <property type="entry name" value="FAD-linked reductases, C-terminal domain"/>
    <property type="match status" value="1"/>
</dbReference>
<evidence type="ECO:0000256" key="1">
    <source>
        <dbReference type="ARBA" id="ARBA00001755"/>
    </source>
</evidence>
<evidence type="ECO:0000259" key="13">
    <source>
        <dbReference type="Pfam" id="PF01593"/>
    </source>
</evidence>
<evidence type="ECO:0000256" key="8">
    <source>
        <dbReference type="ARBA" id="ARBA00022630"/>
    </source>
</evidence>
<name>A0ABV3Y0M8_9ACTN</name>
<dbReference type="Gene3D" id="3.50.50.60">
    <property type="entry name" value="FAD/NAD(P)-binding domain"/>
    <property type="match status" value="1"/>
</dbReference>
<keyword evidence="8 12" id="KW-0285">Flavoprotein</keyword>
<protein>
    <recommendedName>
        <fullName evidence="7 12">Coproporphyrinogen III oxidase</fullName>
        <ecNumber evidence="6 12">1.3.3.15</ecNumber>
    </recommendedName>
</protein>
<evidence type="ECO:0000256" key="10">
    <source>
        <dbReference type="ARBA" id="ARBA00023002"/>
    </source>
</evidence>
<evidence type="ECO:0000256" key="4">
    <source>
        <dbReference type="ARBA" id="ARBA00004744"/>
    </source>
</evidence>
<comment type="cofactor">
    <cofactor evidence="2 12">
        <name>FAD</name>
        <dbReference type="ChEBI" id="CHEBI:57692"/>
    </cofactor>
</comment>
<dbReference type="Gene3D" id="1.10.3110.10">
    <property type="entry name" value="protoporphyrinogen ix oxidase, domain 3"/>
    <property type="match status" value="1"/>
</dbReference>
<evidence type="ECO:0000256" key="12">
    <source>
        <dbReference type="RuleBase" id="RU364052"/>
    </source>
</evidence>
<organism evidence="14 15">
    <name type="scientific">Ferrimicrobium acidiphilum</name>
    <dbReference type="NCBI Taxonomy" id="121039"/>
    <lineage>
        <taxon>Bacteria</taxon>
        <taxon>Bacillati</taxon>
        <taxon>Actinomycetota</taxon>
        <taxon>Acidimicrobiia</taxon>
        <taxon>Acidimicrobiales</taxon>
        <taxon>Acidimicrobiaceae</taxon>
        <taxon>Ferrimicrobium</taxon>
    </lineage>
</organism>
<keyword evidence="15" id="KW-1185">Reference proteome</keyword>
<comment type="catalytic activity">
    <reaction evidence="1">
        <text>coproporphyrinogen III + 3 O2 = coproporphyrin III + 3 H2O2</text>
        <dbReference type="Rhea" id="RHEA:43436"/>
        <dbReference type="ChEBI" id="CHEBI:15379"/>
        <dbReference type="ChEBI" id="CHEBI:16240"/>
        <dbReference type="ChEBI" id="CHEBI:57309"/>
        <dbReference type="ChEBI" id="CHEBI:131725"/>
        <dbReference type="EC" id="1.3.3.15"/>
    </reaction>
    <physiologicalReaction direction="left-to-right" evidence="1">
        <dbReference type="Rhea" id="RHEA:43437"/>
    </physiologicalReaction>
</comment>
<keyword evidence="11 12" id="KW-0350">Heme biosynthesis</keyword>
<dbReference type="NCBIfam" id="TIGR00562">
    <property type="entry name" value="proto_IX_ox"/>
    <property type="match status" value="1"/>
</dbReference>
<evidence type="ECO:0000256" key="7">
    <source>
        <dbReference type="ARBA" id="ARBA00019046"/>
    </source>
</evidence>
<evidence type="ECO:0000256" key="2">
    <source>
        <dbReference type="ARBA" id="ARBA00001974"/>
    </source>
</evidence>
<comment type="function">
    <text evidence="3 12">Involved in coproporphyrin-dependent heme b biosynthesis. Catalyzes the oxidation of coproporphyrinogen III to coproporphyrin III.</text>
</comment>
<keyword evidence="12" id="KW-0963">Cytoplasm</keyword>
<dbReference type="RefSeq" id="WP_298404551.1">
    <property type="nucleotide sequence ID" value="NZ_JBFSHR010000006.1"/>
</dbReference>
<dbReference type="InterPro" id="IPR050464">
    <property type="entry name" value="Zeta_carotene_desat/Oxidored"/>
</dbReference>
<evidence type="ECO:0000313" key="14">
    <source>
        <dbReference type="EMBL" id="MEX6428795.1"/>
    </source>
</evidence>
<dbReference type="EC" id="1.3.3.15" evidence="6 12"/>
<comment type="pathway">
    <text evidence="4 12">Porphyrin-containing compound metabolism; protoheme biosynthesis.</text>
</comment>
<dbReference type="PANTHER" id="PTHR42923">
    <property type="entry name" value="PROTOPORPHYRINOGEN OXIDASE"/>
    <property type="match status" value="1"/>
</dbReference>
<proteinExistence type="inferred from homology"/>
<accession>A0ABV3Y0M8</accession>
<keyword evidence="10 12" id="KW-0560">Oxidoreductase</keyword>
<evidence type="ECO:0000256" key="5">
    <source>
        <dbReference type="ARBA" id="ARBA00008310"/>
    </source>
</evidence>
<dbReference type="Pfam" id="PF01593">
    <property type="entry name" value="Amino_oxidase"/>
    <property type="match status" value="1"/>
</dbReference>
<feature type="domain" description="Amine oxidase" evidence="13">
    <location>
        <begin position="17"/>
        <end position="455"/>
    </location>
</feature>
<dbReference type="SUPFAM" id="SSF51905">
    <property type="entry name" value="FAD/NAD(P)-binding domain"/>
    <property type="match status" value="1"/>
</dbReference>
<comment type="subcellular location">
    <subcellularLocation>
        <location evidence="12">Cytoplasm</location>
    </subcellularLocation>
</comment>
<dbReference type="InterPro" id="IPR002937">
    <property type="entry name" value="Amino_oxidase"/>
</dbReference>
<comment type="similarity">
    <text evidence="5 12">Belongs to the protoporphyrinogen/coproporphyrinogen oxidase family. Coproporphyrinogen III oxidase subfamily.</text>
</comment>
<evidence type="ECO:0000313" key="15">
    <source>
        <dbReference type="Proteomes" id="UP001560267"/>
    </source>
</evidence>
<evidence type="ECO:0000256" key="6">
    <source>
        <dbReference type="ARBA" id="ARBA00012402"/>
    </source>
</evidence>
<dbReference type="InterPro" id="IPR004572">
    <property type="entry name" value="Protoporphyrinogen_oxidase"/>
</dbReference>
<dbReference type="Proteomes" id="UP001560267">
    <property type="component" value="Unassembled WGS sequence"/>
</dbReference>
<evidence type="ECO:0000256" key="3">
    <source>
        <dbReference type="ARBA" id="ARBA00002185"/>
    </source>
</evidence>
<evidence type="ECO:0000256" key="11">
    <source>
        <dbReference type="ARBA" id="ARBA00023133"/>
    </source>
</evidence>
<dbReference type="GO" id="GO:0004729">
    <property type="term" value="F:oxygen-dependent protoporphyrinogen oxidase activity"/>
    <property type="evidence" value="ECO:0007669"/>
    <property type="project" value="UniProtKB-EC"/>
</dbReference>